<evidence type="ECO:0000313" key="3">
    <source>
        <dbReference type="Proteomes" id="UP000638570"/>
    </source>
</evidence>
<dbReference type="InterPro" id="IPR009057">
    <property type="entry name" value="Homeodomain-like_sf"/>
</dbReference>
<feature type="region of interest" description="Disordered" evidence="1">
    <location>
        <begin position="399"/>
        <end position="426"/>
    </location>
</feature>
<sequence>MNAQRKARLNQYALDFGPREHVRLIHGAPGAKASHIAIAVNGECWREFSHPPVLAPDEAERLAAIGAADVYLSQNGIAPFRRRSVANITHLNACFVDLDTYQIPALVGLSYRERLQAVLENAGDLPLPTLAADSGRGIYLIWALKAPFFIGTDKGKGSAQAELRTKILGRWQRVEDLLIRRLADFGADPKARDAARVLRLAGSVNQRNGHQVSYAQLAQPVDFAELERPLLRWYERTYPAPVKRAPGERRQPEGNRQSVRQLLNARTLAAARMEDLKTLAALREGLSDHRARALFAFAQAAADFCHDERTLLRECQQYAAECFNDPHGKYALERLPVRLGALLARFRESVGHPASSGQNQRYRLTNVRIIDDLAITEQEQAHMLTLIGKPEKLLRHAKRMEKRRRSQGIRAAAQYQQERQRTQVERRQRARELAAQGLSRQQVAERLGISTKTVQRALNAWSCEGVK</sequence>
<organism evidence="2 3">
    <name type="scientific">Zobellella iuensis</name>
    <dbReference type="NCBI Taxonomy" id="2803811"/>
    <lineage>
        <taxon>Bacteria</taxon>
        <taxon>Pseudomonadati</taxon>
        <taxon>Pseudomonadota</taxon>
        <taxon>Gammaproteobacteria</taxon>
        <taxon>Aeromonadales</taxon>
        <taxon>Aeromonadaceae</taxon>
        <taxon>Zobellella</taxon>
    </lineage>
</organism>
<dbReference type="EMBL" id="JAERTZ010000032">
    <property type="protein sequence ID" value="MBL1379186.1"/>
    <property type="molecule type" value="Genomic_DNA"/>
</dbReference>
<keyword evidence="3" id="KW-1185">Reference proteome</keyword>
<gene>
    <name evidence="2" type="ORF">JKV55_17945</name>
</gene>
<evidence type="ECO:0000313" key="2">
    <source>
        <dbReference type="EMBL" id="MBL1379186.1"/>
    </source>
</evidence>
<dbReference type="Proteomes" id="UP000638570">
    <property type="component" value="Unassembled WGS sequence"/>
</dbReference>
<dbReference type="Pfam" id="PF13384">
    <property type="entry name" value="HTH_23"/>
    <property type="match status" value="1"/>
</dbReference>
<proteinExistence type="predicted"/>
<comment type="caution">
    <text evidence="2">The sequence shown here is derived from an EMBL/GenBank/DDBJ whole genome shotgun (WGS) entry which is preliminary data.</text>
</comment>
<protein>
    <submittedName>
        <fullName evidence="2">Helix-turn-helix domain-containing protein</fullName>
    </submittedName>
</protein>
<dbReference type="Gene3D" id="1.10.10.60">
    <property type="entry name" value="Homeodomain-like"/>
    <property type="match status" value="1"/>
</dbReference>
<evidence type="ECO:0000256" key="1">
    <source>
        <dbReference type="SAM" id="MobiDB-lite"/>
    </source>
</evidence>
<accession>A0ABS1QXJ7</accession>
<dbReference type="RefSeq" id="WP_202088268.1">
    <property type="nucleotide sequence ID" value="NZ_JAERTZ010000032.1"/>
</dbReference>
<name>A0ABS1QXJ7_9GAMM</name>
<reference evidence="3" key="1">
    <citation type="submission" date="2021-01" db="EMBL/GenBank/DDBJ databases">
        <title>Genome public.</title>
        <authorList>
            <person name="Liu C."/>
            <person name="Sun Q."/>
        </authorList>
    </citation>
    <scope>NUCLEOTIDE SEQUENCE [LARGE SCALE GENOMIC DNA]</scope>
    <source>
        <strain evidence="3">CGMCC 1.18722</strain>
    </source>
</reference>
<dbReference type="SUPFAM" id="SSF46689">
    <property type="entry name" value="Homeodomain-like"/>
    <property type="match status" value="1"/>
</dbReference>